<feature type="transmembrane region" description="Helical" evidence="11">
    <location>
        <begin position="63"/>
        <end position="87"/>
    </location>
</feature>
<dbReference type="Pfam" id="PF01694">
    <property type="entry name" value="Rhomboid"/>
    <property type="match status" value="1"/>
</dbReference>
<name>A0A5J5EN08_9PEZI</name>
<keyword evidence="14" id="KW-1185">Reference proteome</keyword>
<evidence type="ECO:0000256" key="11">
    <source>
        <dbReference type="SAM" id="Phobius"/>
    </source>
</evidence>
<dbReference type="InterPro" id="IPR035952">
    <property type="entry name" value="Rhomboid-like_sf"/>
</dbReference>
<feature type="region of interest" description="Disordered" evidence="10">
    <location>
        <begin position="251"/>
        <end position="271"/>
    </location>
</feature>
<dbReference type="FunCoup" id="A0A5J5EN08">
    <property type="interactions" value="55"/>
</dbReference>
<evidence type="ECO:0000256" key="1">
    <source>
        <dbReference type="ARBA" id="ARBA00000156"/>
    </source>
</evidence>
<evidence type="ECO:0000256" key="6">
    <source>
        <dbReference type="ARBA" id="ARBA00022692"/>
    </source>
</evidence>
<dbReference type="Gene3D" id="1.20.1540.10">
    <property type="entry name" value="Rhomboid-like"/>
    <property type="match status" value="1"/>
</dbReference>
<dbReference type="OrthoDB" id="10257275at2759"/>
<evidence type="ECO:0000256" key="3">
    <source>
        <dbReference type="ARBA" id="ARBA00009045"/>
    </source>
</evidence>
<feature type="transmembrane region" description="Helical" evidence="11">
    <location>
        <begin position="157"/>
        <end position="178"/>
    </location>
</feature>
<dbReference type="PANTHER" id="PTHR43066">
    <property type="entry name" value="RHOMBOID-RELATED PROTEIN"/>
    <property type="match status" value="1"/>
</dbReference>
<feature type="transmembrane region" description="Helical" evidence="11">
    <location>
        <begin position="20"/>
        <end position="43"/>
    </location>
</feature>
<feature type="transmembrane region" description="Helical" evidence="11">
    <location>
        <begin position="124"/>
        <end position="145"/>
    </location>
</feature>
<evidence type="ECO:0000256" key="5">
    <source>
        <dbReference type="ARBA" id="ARBA00022670"/>
    </source>
</evidence>
<keyword evidence="6 11" id="KW-0812">Transmembrane</keyword>
<sequence length="271" mass="30017">MVKAAIEGWSRQLQSYVRRLPLLTRAVVFAVPAVWAVCLYGVALEDRWALDPKKMDLTQMHRLNTYFLVHSGFLHALLNLIALTPLLERFEREVGTLKATLLIAGPLVTFPGGLYLGIEMGLLRGTTAVVGASALVFTFLAIEAVKTSGFQPNYRIVGWEVPTWCTPILWMVLASFLVPGSSVLGHFCGLVIGYAYACRYLRLLEPSEWILKKVEEKLGFLLFRLPWYVNLETRMELNYMEMLPTVGGGPKATGEPGPSGFNTPGRPLGSA</sequence>
<evidence type="ECO:0000256" key="2">
    <source>
        <dbReference type="ARBA" id="ARBA00004141"/>
    </source>
</evidence>
<dbReference type="EMBL" id="VXIS01000203">
    <property type="protein sequence ID" value="KAA8897072.1"/>
    <property type="molecule type" value="Genomic_DNA"/>
</dbReference>
<accession>A0A5J5EN08</accession>
<evidence type="ECO:0000256" key="10">
    <source>
        <dbReference type="SAM" id="MobiDB-lite"/>
    </source>
</evidence>
<comment type="subcellular location">
    <subcellularLocation>
        <location evidence="2">Membrane</location>
        <topology evidence="2">Multi-pass membrane protein</topology>
    </subcellularLocation>
</comment>
<keyword evidence="5" id="KW-0645">Protease</keyword>
<dbReference type="PANTHER" id="PTHR43066:SF1">
    <property type="entry name" value="RHOMBOID PROTEIN 2"/>
    <property type="match status" value="1"/>
</dbReference>
<feature type="domain" description="Peptidase S54 rhomboid" evidence="12">
    <location>
        <begin position="58"/>
        <end position="201"/>
    </location>
</feature>
<dbReference type="GO" id="GO:0016020">
    <property type="term" value="C:membrane"/>
    <property type="evidence" value="ECO:0007669"/>
    <property type="project" value="UniProtKB-SubCell"/>
</dbReference>
<organism evidence="13 14">
    <name type="scientific">Sphaerosporella brunnea</name>
    <dbReference type="NCBI Taxonomy" id="1250544"/>
    <lineage>
        <taxon>Eukaryota</taxon>
        <taxon>Fungi</taxon>
        <taxon>Dikarya</taxon>
        <taxon>Ascomycota</taxon>
        <taxon>Pezizomycotina</taxon>
        <taxon>Pezizomycetes</taxon>
        <taxon>Pezizales</taxon>
        <taxon>Pyronemataceae</taxon>
        <taxon>Sphaerosporella</taxon>
    </lineage>
</organism>
<evidence type="ECO:0000256" key="4">
    <source>
        <dbReference type="ARBA" id="ARBA00013039"/>
    </source>
</evidence>
<comment type="similarity">
    <text evidence="3">Belongs to the peptidase S54 family.</text>
</comment>
<dbReference type="EC" id="3.4.21.105" evidence="4"/>
<keyword evidence="8 11" id="KW-1133">Transmembrane helix</keyword>
<evidence type="ECO:0000256" key="8">
    <source>
        <dbReference type="ARBA" id="ARBA00022989"/>
    </source>
</evidence>
<dbReference type="SUPFAM" id="SSF144091">
    <property type="entry name" value="Rhomboid-like"/>
    <property type="match status" value="1"/>
</dbReference>
<feature type="transmembrane region" description="Helical" evidence="11">
    <location>
        <begin position="184"/>
        <end position="203"/>
    </location>
</feature>
<evidence type="ECO:0000256" key="9">
    <source>
        <dbReference type="ARBA" id="ARBA00023136"/>
    </source>
</evidence>
<gene>
    <name evidence="13" type="ORF">FN846DRAFT_783406</name>
</gene>
<evidence type="ECO:0000313" key="13">
    <source>
        <dbReference type="EMBL" id="KAA8897072.1"/>
    </source>
</evidence>
<comment type="catalytic activity">
    <reaction evidence="1">
        <text>Cleaves type-1 transmembrane domains using a catalytic dyad composed of serine and histidine that are contributed by different transmembrane domains.</text>
        <dbReference type="EC" id="3.4.21.105"/>
    </reaction>
</comment>
<evidence type="ECO:0000256" key="7">
    <source>
        <dbReference type="ARBA" id="ARBA00022801"/>
    </source>
</evidence>
<evidence type="ECO:0000313" key="14">
    <source>
        <dbReference type="Proteomes" id="UP000326924"/>
    </source>
</evidence>
<keyword evidence="7" id="KW-0378">Hydrolase</keyword>
<evidence type="ECO:0000259" key="12">
    <source>
        <dbReference type="Pfam" id="PF01694"/>
    </source>
</evidence>
<dbReference type="GO" id="GO:0006508">
    <property type="term" value="P:proteolysis"/>
    <property type="evidence" value="ECO:0007669"/>
    <property type="project" value="UniProtKB-KW"/>
</dbReference>
<proteinExistence type="inferred from homology"/>
<comment type="caution">
    <text evidence="13">The sequence shown here is derived from an EMBL/GenBank/DDBJ whole genome shotgun (WGS) entry which is preliminary data.</text>
</comment>
<feature type="transmembrane region" description="Helical" evidence="11">
    <location>
        <begin position="99"/>
        <end position="118"/>
    </location>
</feature>
<protein>
    <recommendedName>
        <fullName evidence="4">rhomboid protease</fullName>
        <ecNumber evidence="4">3.4.21.105</ecNumber>
    </recommendedName>
</protein>
<dbReference type="AlphaFoldDB" id="A0A5J5EN08"/>
<dbReference type="GO" id="GO:0004252">
    <property type="term" value="F:serine-type endopeptidase activity"/>
    <property type="evidence" value="ECO:0007669"/>
    <property type="project" value="InterPro"/>
</dbReference>
<reference evidence="13 14" key="1">
    <citation type="submission" date="2019-09" db="EMBL/GenBank/DDBJ databases">
        <title>Draft genome of the ectomycorrhizal ascomycete Sphaerosporella brunnea.</title>
        <authorList>
            <consortium name="DOE Joint Genome Institute"/>
            <person name="Benucci G.M."/>
            <person name="Marozzi G."/>
            <person name="Antonielli L."/>
            <person name="Sanchez S."/>
            <person name="Marco P."/>
            <person name="Wang X."/>
            <person name="Falini L.B."/>
            <person name="Barry K."/>
            <person name="Haridas S."/>
            <person name="Lipzen A."/>
            <person name="Labutti K."/>
            <person name="Grigoriev I.V."/>
            <person name="Murat C."/>
            <person name="Martin F."/>
            <person name="Albertini E."/>
            <person name="Donnini D."/>
            <person name="Bonito G."/>
        </authorList>
    </citation>
    <scope>NUCLEOTIDE SEQUENCE [LARGE SCALE GENOMIC DNA]</scope>
    <source>
        <strain evidence="13 14">Sb_GMNB300</strain>
    </source>
</reference>
<dbReference type="Proteomes" id="UP000326924">
    <property type="component" value="Unassembled WGS sequence"/>
</dbReference>
<dbReference type="InParanoid" id="A0A5J5EN08"/>
<dbReference type="InterPro" id="IPR022764">
    <property type="entry name" value="Peptidase_S54_rhomboid_dom"/>
</dbReference>
<keyword evidence="9 11" id="KW-0472">Membrane</keyword>